<keyword evidence="1" id="KW-1133">Transmembrane helix</keyword>
<evidence type="ECO:0000256" key="1">
    <source>
        <dbReference type="SAM" id="Phobius"/>
    </source>
</evidence>
<keyword evidence="3" id="KW-1185">Reference proteome</keyword>
<dbReference type="Proteomes" id="UP000298642">
    <property type="component" value="Chromosome"/>
</dbReference>
<feature type="transmembrane region" description="Helical" evidence="1">
    <location>
        <begin position="12"/>
        <end position="37"/>
    </location>
</feature>
<keyword evidence="1" id="KW-0812">Transmembrane</keyword>
<feature type="transmembrane region" description="Helical" evidence="1">
    <location>
        <begin position="148"/>
        <end position="176"/>
    </location>
</feature>
<dbReference type="Pfam" id="PF11188">
    <property type="entry name" value="DUF2975"/>
    <property type="match status" value="1"/>
</dbReference>
<sequence length="190" mass="20422">MVRTAVQKIADVLIFLCGFLIFCDILLLPLTPALAYFRFQNPASMRFDHLLAVFAYDFDDGVGNLLEIILKESWKSPETAVLALFLLLAGICGAVILVQGIRLLASVADGTPFSPKNAVYLQRAAAGCFVIAAGALGRTAFTLCRDGAAALLSYTALFIPLFTMAGLLCLVMAGLFHRAAEMKAENDLTI</sequence>
<keyword evidence="1" id="KW-0472">Membrane</keyword>
<reference evidence="3" key="1">
    <citation type="submission" date="2018-12" db="EMBL/GenBank/DDBJ databases">
        <title>Dusodibacter welbiota gen. nov., sp. nov., isolated from human faeces and emended description of the Oscillibacter genus.</title>
        <authorList>
            <person name="Le Roy T."/>
            <person name="Van der Smissen P."/>
            <person name="Delzenne N."/>
            <person name="Muccioli G."/>
            <person name="Collet J.F."/>
            <person name="Cani P.D."/>
        </authorList>
    </citation>
    <scope>NUCLEOTIDE SEQUENCE [LARGE SCALE GENOMIC DNA]</scope>
    <source>
        <strain evidence="3">J115</strain>
    </source>
</reference>
<dbReference type="KEGG" id="obj:EIO64_09290"/>
<accession>A0A4D7AYL5</accession>
<name>A0A4D7AYL5_9FIRM</name>
<dbReference type="InterPro" id="IPR021354">
    <property type="entry name" value="DUF2975"/>
</dbReference>
<feature type="transmembrane region" description="Helical" evidence="1">
    <location>
        <begin position="80"/>
        <end position="105"/>
    </location>
</feature>
<evidence type="ECO:0000313" key="3">
    <source>
        <dbReference type="Proteomes" id="UP000298642"/>
    </source>
</evidence>
<proteinExistence type="predicted"/>
<dbReference type="EMBL" id="CP034413">
    <property type="protein sequence ID" value="QCI59377.1"/>
    <property type="molecule type" value="Genomic_DNA"/>
</dbReference>
<dbReference type="RefSeq" id="WP_136891257.1">
    <property type="nucleotide sequence ID" value="NZ_CP034413.3"/>
</dbReference>
<protein>
    <submittedName>
        <fullName evidence="2">DUF2975 domain-containing protein</fullName>
    </submittedName>
</protein>
<dbReference type="AlphaFoldDB" id="A0A4D7AYL5"/>
<evidence type="ECO:0000313" key="2">
    <source>
        <dbReference type="EMBL" id="QCI59377.1"/>
    </source>
</evidence>
<feature type="transmembrane region" description="Helical" evidence="1">
    <location>
        <begin position="117"/>
        <end position="136"/>
    </location>
</feature>
<organism evidence="2 3">
    <name type="scientific">Dysosmobacter welbionis</name>
    <dbReference type="NCBI Taxonomy" id="2093857"/>
    <lineage>
        <taxon>Bacteria</taxon>
        <taxon>Bacillati</taxon>
        <taxon>Bacillota</taxon>
        <taxon>Clostridia</taxon>
        <taxon>Eubacteriales</taxon>
        <taxon>Oscillospiraceae</taxon>
        <taxon>Dysosmobacter</taxon>
    </lineage>
</organism>
<gene>
    <name evidence="2" type="ORF">EIO64_09290</name>
</gene>